<dbReference type="OrthoDB" id="3212530at2"/>
<keyword evidence="8" id="KW-1185">Reference proteome</keyword>
<comment type="caution">
    <text evidence="7">The sequence shown here is derived from an EMBL/GenBank/DDBJ whole genome shotgun (WGS) entry which is preliminary data.</text>
</comment>
<protein>
    <submittedName>
        <fullName evidence="7">Putative ABC transport system permease protein</fullName>
    </submittedName>
</protein>
<keyword evidence="4 6" id="KW-1133">Transmembrane helix</keyword>
<evidence type="ECO:0000256" key="3">
    <source>
        <dbReference type="ARBA" id="ARBA00022692"/>
    </source>
</evidence>
<keyword evidence="3 6" id="KW-0812">Transmembrane</keyword>
<dbReference type="Pfam" id="PF03649">
    <property type="entry name" value="UPF0014"/>
    <property type="match status" value="1"/>
</dbReference>
<gene>
    <name evidence="7" type="ORF">EV191_10973</name>
</gene>
<name>A0A4R2QQE1_9PSEU</name>
<evidence type="ECO:0000256" key="4">
    <source>
        <dbReference type="ARBA" id="ARBA00022989"/>
    </source>
</evidence>
<evidence type="ECO:0000313" key="8">
    <source>
        <dbReference type="Proteomes" id="UP000294911"/>
    </source>
</evidence>
<dbReference type="PANTHER" id="PTHR30028:SF0">
    <property type="entry name" value="PROTEIN ALUMINUM SENSITIVE 3"/>
    <property type="match status" value="1"/>
</dbReference>
<evidence type="ECO:0000256" key="1">
    <source>
        <dbReference type="ARBA" id="ARBA00004141"/>
    </source>
</evidence>
<evidence type="ECO:0000256" key="6">
    <source>
        <dbReference type="SAM" id="Phobius"/>
    </source>
</evidence>
<feature type="transmembrane region" description="Helical" evidence="6">
    <location>
        <begin position="92"/>
        <end position="114"/>
    </location>
</feature>
<proteinExistence type="inferred from homology"/>
<dbReference type="AlphaFoldDB" id="A0A4R2QQE1"/>
<feature type="transmembrane region" description="Helical" evidence="6">
    <location>
        <begin position="6"/>
        <end position="29"/>
    </location>
</feature>
<feature type="transmembrane region" description="Helical" evidence="6">
    <location>
        <begin position="190"/>
        <end position="211"/>
    </location>
</feature>
<dbReference type="GO" id="GO:0005886">
    <property type="term" value="C:plasma membrane"/>
    <property type="evidence" value="ECO:0007669"/>
    <property type="project" value="TreeGrafter"/>
</dbReference>
<organism evidence="7 8">
    <name type="scientific">Tamaricihabitans halophyticus</name>
    <dbReference type="NCBI Taxonomy" id="1262583"/>
    <lineage>
        <taxon>Bacteria</taxon>
        <taxon>Bacillati</taxon>
        <taxon>Actinomycetota</taxon>
        <taxon>Actinomycetes</taxon>
        <taxon>Pseudonocardiales</taxon>
        <taxon>Pseudonocardiaceae</taxon>
        <taxon>Tamaricihabitans</taxon>
    </lineage>
</organism>
<evidence type="ECO:0000256" key="2">
    <source>
        <dbReference type="ARBA" id="ARBA00005268"/>
    </source>
</evidence>
<dbReference type="Proteomes" id="UP000294911">
    <property type="component" value="Unassembled WGS sequence"/>
</dbReference>
<evidence type="ECO:0000313" key="7">
    <source>
        <dbReference type="EMBL" id="TCP49251.1"/>
    </source>
</evidence>
<feature type="transmembrane region" description="Helical" evidence="6">
    <location>
        <begin position="120"/>
        <end position="140"/>
    </location>
</feature>
<reference evidence="7 8" key="1">
    <citation type="submission" date="2019-03" db="EMBL/GenBank/DDBJ databases">
        <title>Genomic Encyclopedia of Type Strains, Phase IV (KMG-IV): sequencing the most valuable type-strain genomes for metagenomic binning, comparative biology and taxonomic classification.</title>
        <authorList>
            <person name="Goeker M."/>
        </authorList>
    </citation>
    <scope>NUCLEOTIDE SEQUENCE [LARGE SCALE GENOMIC DNA]</scope>
    <source>
        <strain evidence="7 8">DSM 45765</strain>
    </source>
</reference>
<dbReference type="InterPro" id="IPR005226">
    <property type="entry name" value="UPF0014_fam"/>
</dbReference>
<comment type="subcellular location">
    <subcellularLocation>
        <location evidence="1">Membrane</location>
        <topology evidence="1">Multi-pass membrane protein</topology>
    </subcellularLocation>
</comment>
<dbReference type="RefSeq" id="WP_132878557.1">
    <property type="nucleotide sequence ID" value="NZ_SLXQ01000009.1"/>
</dbReference>
<feature type="transmembrane region" description="Helical" evidence="6">
    <location>
        <begin position="41"/>
        <end position="60"/>
    </location>
</feature>
<evidence type="ECO:0000256" key="5">
    <source>
        <dbReference type="ARBA" id="ARBA00023136"/>
    </source>
</evidence>
<feature type="transmembrane region" description="Helical" evidence="6">
    <location>
        <begin position="217"/>
        <end position="239"/>
    </location>
</feature>
<keyword evidence="5 6" id="KW-0472">Membrane</keyword>
<sequence>MVDVSHGWLPLAVVCLVFISLAALVVWRIGLLPPRRLGTAALRAVIQLGVVSAVLALALGSLPLSFAFLAVMAIVATATCASRAAAGRRGTWLCTAILAGTVPALAILLGTGAVPLAGSALVPMGGILIGGAMTATTLAARRVLAVLHDRHGEFEAALALGFAEPAAVRELVRGPAADALLPALDQTRTVGLVTLPGAFVGMLLAGAPAWQAGVVQLVVLLALLLVEALAIAVVIELVARSLLRRQMSYQ</sequence>
<dbReference type="PANTHER" id="PTHR30028">
    <property type="entry name" value="UPF0014 INNER MEMBRANE PROTEIN YBBM-RELATED"/>
    <property type="match status" value="1"/>
</dbReference>
<dbReference type="EMBL" id="SLXQ01000009">
    <property type="protein sequence ID" value="TCP49251.1"/>
    <property type="molecule type" value="Genomic_DNA"/>
</dbReference>
<accession>A0A4R2QQE1</accession>
<comment type="similarity">
    <text evidence="2">Belongs to the UPF0014 family.</text>
</comment>